<evidence type="ECO:0000259" key="2">
    <source>
        <dbReference type="PROSITE" id="PS50927"/>
    </source>
</evidence>
<keyword evidence="3" id="KW-0430">Lectin</keyword>
<dbReference type="Gene3D" id="2.90.10.30">
    <property type="match status" value="1"/>
</dbReference>
<name>A0A1I1GSF2_RUMAL</name>
<dbReference type="RefSeq" id="WP_074960664.1">
    <property type="nucleotide sequence ID" value="NZ_FOKQ01000008.1"/>
</dbReference>
<organism evidence="3 4">
    <name type="scientific">Ruminococcus albus</name>
    <dbReference type="NCBI Taxonomy" id="1264"/>
    <lineage>
        <taxon>Bacteria</taxon>
        <taxon>Bacillati</taxon>
        <taxon>Bacillota</taxon>
        <taxon>Clostridia</taxon>
        <taxon>Eubacteriales</taxon>
        <taxon>Oscillospiraceae</taxon>
        <taxon>Ruminococcus</taxon>
    </lineage>
</organism>
<evidence type="ECO:0000313" key="4">
    <source>
        <dbReference type="Proteomes" id="UP000182192"/>
    </source>
</evidence>
<dbReference type="AlphaFoldDB" id="A0A1I1GSF2"/>
<protein>
    <submittedName>
        <fullName evidence="3">D-mannose binding lectin</fullName>
    </submittedName>
</protein>
<feature type="domain" description="Bulb-type lectin" evidence="2">
    <location>
        <begin position="54"/>
        <end position="167"/>
    </location>
</feature>
<proteinExistence type="predicted"/>
<dbReference type="GO" id="GO:0030246">
    <property type="term" value="F:carbohydrate binding"/>
    <property type="evidence" value="ECO:0007669"/>
    <property type="project" value="UniProtKB-KW"/>
</dbReference>
<evidence type="ECO:0000256" key="1">
    <source>
        <dbReference type="SAM" id="MobiDB-lite"/>
    </source>
</evidence>
<accession>A0A1I1GSF2</accession>
<dbReference type="InterPro" id="IPR001480">
    <property type="entry name" value="Bulb-type_lectin_dom"/>
</dbReference>
<dbReference type="PROSITE" id="PS50927">
    <property type="entry name" value="BULB_LECTIN"/>
    <property type="match status" value="1"/>
</dbReference>
<evidence type="ECO:0000313" key="3">
    <source>
        <dbReference type="EMBL" id="SFC14749.1"/>
    </source>
</evidence>
<dbReference type="SUPFAM" id="SSF51110">
    <property type="entry name" value="alpha-D-mannose-specific plant lectins"/>
    <property type="match status" value="1"/>
</dbReference>
<sequence length="464" mass="52491">MFKSKNLIKRITAVASAAVIYTASMSGTFLGSPMEKYGLQNTIVAEAASVLDGAEFIASKNSLQANHWYMSKNGQYGLIFQGSDGNLVIYRYNDDGNRKPYWASGTDRCDANLCQIQDDGNFVIYDKYRRPVWTTDSFQTPASLYLSNNGELFIYSRKTRSKVWSSKYSSNPNGTRIYQEPKNEPQKPSHTHRMGFESKNNRVYYGCYDCDYIDHEVDYYEYVQTTFEQQKRFNSKEEALARYFYLLDQTIDEKKALEAAKAFYNVVPLGETKKTGLKKFIADEAKIADYFPIDSLPDCEGKTYVAKCQIANKCLGVYDLLTNNNSKTVNIGTLNTLIDVLHTATDLVDGGSNSYGKILDQIQTSAKESVKAGLKKNIKEYLLGQIYDTWDGGASNEFWANTVTLDSLKNGETFEFDGYGNLTVKKYLTKKFGKDGSIVYEALLNLKCVQEATGIDFWELVEKF</sequence>
<reference evidence="3 4" key="1">
    <citation type="submission" date="2016-10" db="EMBL/GenBank/DDBJ databases">
        <authorList>
            <person name="de Groot N.N."/>
        </authorList>
    </citation>
    <scope>NUCLEOTIDE SEQUENCE [LARGE SCALE GENOMIC DNA]</scope>
    <source>
        <strain evidence="3 4">AR67</strain>
    </source>
</reference>
<feature type="region of interest" description="Disordered" evidence="1">
    <location>
        <begin position="174"/>
        <end position="193"/>
    </location>
</feature>
<dbReference type="EMBL" id="FOKQ01000008">
    <property type="protein sequence ID" value="SFC14749.1"/>
    <property type="molecule type" value="Genomic_DNA"/>
</dbReference>
<dbReference type="InterPro" id="IPR036426">
    <property type="entry name" value="Bulb-type_lectin_dom_sf"/>
</dbReference>
<gene>
    <name evidence="3" type="ORF">SAMN02910406_01222</name>
</gene>
<dbReference type="SMART" id="SM00108">
    <property type="entry name" value="B_lectin"/>
    <property type="match status" value="1"/>
</dbReference>
<dbReference type="Proteomes" id="UP000182192">
    <property type="component" value="Unassembled WGS sequence"/>
</dbReference>